<dbReference type="InterPro" id="IPR012340">
    <property type="entry name" value="NA-bd_OB-fold"/>
</dbReference>
<reference evidence="1 3" key="1">
    <citation type="submission" date="2015-08" db="EMBL/GenBank/DDBJ databases">
        <title>Genome of Paenibacillus jilunlii.</title>
        <authorList>
            <person name="Sant'Anna F.H."/>
            <person name="Ambrosini A."/>
            <person name="Souza R."/>
            <person name="Bach E."/>
            <person name="Fernandes G."/>
            <person name="Balsanelli E."/>
            <person name="Baura V.A."/>
            <person name="Pedrosa F.O."/>
            <person name="Souza E.M."/>
            <person name="Passaglia L."/>
        </authorList>
    </citation>
    <scope>NUCLEOTIDE SEQUENCE [LARGE SCALE GENOMIC DNA]</scope>
    <source>
        <strain evidence="1 3">DSM 23019</strain>
    </source>
</reference>
<evidence type="ECO:0008006" key="5">
    <source>
        <dbReference type="Google" id="ProtNLM"/>
    </source>
</evidence>
<dbReference type="Proteomes" id="UP000070252">
    <property type="component" value="Unassembled WGS sequence"/>
</dbReference>
<dbReference type="Proteomes" id="UP000182783">
    <property type="component" value="Unassembled WGS sequence"/>
</dbReference>
<gene>
    <name evidence="1" type="ORF">AML91_22260</name>
    <name evidence="2" type="ORF">SAMN05216191_113188</name>
</gene>
<sequence length="115" mass="13236">MVQKNSSFKRTPILIFICLFLFTSCNKDVEIFIGTVHTIDVENKRMLVISHLKEQDLNKNYKEVINSSEYSQAIWVNKVSPSNYKQGDEIEISYTVSDDSFPAQVTAKKITKIKN</sequence>
<dbReference type="OrthoDB" id="2619173at2"/>
<dbReference type="Pfam" id="PF11518">
    <property type="entry name" value="DUF3221"/>
    <property type="match status" value="1"/>
</dbReference>
<evidence type="ECO:0000313" key="3">
    <source>
        <dbReference type="Proteomes" id="UP000070252"/>
    </source>
</evidence>
<evidence type="ECO:0000313" key="2">
    <source>
        <dbReference type="EMBL" id="SDM51071.1"/>
    </source>
</evidence>
<dbReference type="EMBL" id="FNGM01000013">
    <property type="protein sequence ID" value="SDM51071.1"/>
    <property type="molecule type" value="Genomic_DNA"/>
</dbReference>
<dbReference type="EMBL" id="LIPY01000121">
    <property type="protein sequence ID" value="KWX71879.1"/>
    <property type="molecule type" value="Genomic_DNA"/>
</dbReference>
<proteinExistence type="predicted"/>
<accession>A0A1G9TU36</accession>
<name>A0A1G9TU36_9BACL</name>
<keyword evidence="3" id="KW-1185">Reference proteome</keyword>
<organism evidence="2 4">
    <name type="scientific">Paenibacillus jilunlii</name>
    <dbReference type="NCBI Taxonomy" id="682956"/>
    <lineage>
        <taxon>Bacteria</taxon>
        <taxon>Bacillati</taxon>
        <taxon>Bacillota</taxon>
        <taxon>Bacilli</taxon>
        <taxon>Bacillales</taxon>
        <taxon>Paenibacillaceae</taxon>
        <taxon>Paenibacillus</taxon>
    </lineage>
</organism>
<evidence type="ECO:0000313" key="1">
    <source>
        <dbReference type="EMBL" id="KWX71879.1"/>
    </source>
</evidence>
<dbReference type="AlphaFoldDB" id="A0A1G9TU36"/>
<protein>
    <recommendedName>
        <fullName evidence="5">DUF3221 domain-containing protein</fullName>
    </recommendedName>
</protein>
<dbReference type="RefSeq" id="WP_062525847.1">
    <property type="nucleotide sequence ID" value="NZ_CP048429.1"/>
</dbReference>
<dbReference type="InterPro" id="IPR021598">
    <property type="entry name" value="DUF3221"/>
</dbReference>
<reference evidence="2 4" key="2">
    <citation type="submission" date="2016-10" db="EMBL/GenBank/DDBJ databases">
        <authorList>
            <person name="de Groot N.N."/>
        </authorList>
    </citation>
    <scope>NUCLEOTIDE SEQUENCE [LARGE SCALE GENOMIC DNA]</scope>
    <source>
        <strain evidence="2 4">CGMCC 1.10239</strain>
    </source>
</reference>
<dbReference type="Gene3D" id="2.40.50.140">
    <property type="entry name" value="Nucleic acid-binding proteins"/>
    <property type="match status" value="1"/>
</dbReference>
<evidence type="ECO:0000313" key="4">
    <source>
        <dbReference type="Proteomes" id="UP000182783"/>
    </source>
</evidence>
<dbReference type="PROSITE" id="PS51257">
    <property type="entry name" value="PROKAR_LIPOPROTEIN"/>
    <property type="match status" value="1"/>
</dbReference>